<dbReference type="GO" id="GO:0036297">
    <property type="term" value="P:interstrand cross-link repair"/>
    <property type="evidence" value="ECO:0007669"/>
    <property type="project" value="InterPro"/>
</dbReference>
<dbReference type="KEGG" id="pmrn:116952931"/>
<dbReference type="AlphaFoldDB" id="A0AAJ7XBY6"/>
<protein>
    <submittedName>
        <fullName evidence="3">Fanconi anemia core complex-associated protein 100</fullName>
    </submittedName>
</protein>
<feature type="compositionally biased region" description="Gly residues" evidence="1">
    <location>
        <begin position="1"/>
        <end position="10"/>
    </location>
</feature>
<dbReference type="RefSeq" id="XP_032828562.1">
    <property type="nucleotide sequence ID" value="XM_032972671.1"/>
</dbReference>
<reference evidence="3" key="1">
    <citation type="submission" date="2025-08" db="UniProtKB">
        <authorList>
            <consortium name="RefSeq"/>
        </authorList>
    </citation>
    <scope>IDENTIFICATION</scope>
    <source>
        <tissue evidence="3">Sperm</tissue>
    </source>
</reference>
<feature type="region of interest" description="Disordered" evidence="1">
    <location>
        <begin position="616"/>
        <end position="636"/>
    </location>
</feature>
<sequence>MERLPGGGGRTLEELERPRGPRRAAPPPPLRPGPGGLVFTGCGERVFVHGAAGGRQAILCFPRPVLDVQPEMECGRLLVLCHGGAVFALAADSSGDGWRDRDVTERDAILVAPGAVTLLPLPSAGATLLATLGGSAPWDVRWWRLPDAGAESSCRSEQLGRVTLPPCRTVEGATWPRAGFAAATPCPLPVLVSVGATSRSVSAAPATPSSIQLQPALFQLLLGVDAAMLALSALLCGLPDGRLYAIPTPGPGNATSSSISEPRPLRARPILLHDLQQPVVLVASALVPRADGAASREGHNCLVVVGAEGEVVTVMRDDEPSGAGAPSVRELHVPGPVLAACCHGARLLYSSPRGVFSVHLVAVATAAMKEEEDVSGGAPPPMPAPVKLYDCCALALCCIPRHGDGAEGCAVAVTAQWRLVSFDLPSGSTGKTSRRTPASRPGHTARDLLSAISGVSDRVRLVSEALRRQDSDLRWLHLCSDVCCRLSARVGTTGQLRGNQDHPVELRVSTLWTQSLSEERPGLRCELLAGARGGLRGPWTLCVEVSGAVRRLPAAGQAPALDRACAAHSFPVEALSPGGRVEVAVPLSCDGAPFELLPVPVVVRCFLHGGLPGNSRRKPPECDSGRTVGSAQESHSPSGVTLLIGVTVVDALSCLRPAPHGELRDGEVPAESAGEGNGRGAAPTILAVRVAEATANRILGPAASGDAAGPCRALLAWLLSESPALPCPEPLLPGPPGGRAAPVAAYGVTVDGHPVRLAVAQVEVNFVPVLEVSITCPSLASLCALHLAVTSRLQGSECVGSARQEAGSSCGGGAAQLMVEAYPRLQALLAEVQALQEAPSGALHGEGGESRELQLYLQLRAARVPLLL</sequence>
<proteinExistence type="predicted"/>
<dbReference type="InterPro" id="IPR029251">
    <property type="entry name" value="Faap100"/>
</dbReference>
<name>A0AAJ7XBY6_PETMA</name>
<evidence type="ECO:0000313" key="2">
    <source>
        <dbReference type="Proteomes" id="UP001318040"/>
    </source>
</evidence>
<dbReference type="CTD" id="80233"/>
<evidence type="ECO:0000256" key="1">
    <source>
        <dbReference type="SAM" id="MobiDB-lite"/>
    </source>
</evidence>
<dbReference type="PANTHER" id="PTHR14890:SF1">
    <property type="entry name" value="FANCONI ANEMIA CORE COMPLEX-ASSOCIATED PROTEIN 100"/>
    <property type="match status" value="1"/>
</dbReference>
<accession>A0AAJ7XBY6</accession>
<gene>
    <name evidence="3" type="primary">FAAP100</name>
</gene>
<keyword evidence="2" id="KW-1185">Reference proteome</keyword>
<feature type="compositionally biased region" description="Polar residues" evidence="1">
    <location>
        <begin position="627"/>
        <end position="636"/>
    </location>
</feature>
<dbReference type="GO" id="GO:0043240">
    <property type="term" value="C:Fanconi anaemia nuclear complex"/>
    <property type="evidence" value="ECO:0007669"/>
    <property type="project" value="InterPro"/>
</dbReference>
<organism evidence="2 3">
    <name type="scientific">Petromyzon marinus</name>
    <name type="common">Sea lamprey</name>
    <dbReference type="NCBI Taxonomy" id="7757"/>
    <lineage>
        <taxon>Eukaryota</taxon>
        <taxon>Metazoa</taxon>
        <taxon>Chordata</taxon>
        <taxon>Craniata</taxon>
        <taxon>Vertebrata</taxon>
        <taxon>Cyclostomata</taxon>
        <taxon>Hyperoartia</taxon>
        <taxon>Petromyzontiformes</taxon>
        <taxon>Petromyzontidae</taxon>
        <taxon>Petromyzon</taxon>
    </lineage>
</organism>
<dbReference type="Pfam" id="PF15146">
    <property type="entry name" value="FANCAA"/>
    <property type="match status" value="2"/>
</dbReference>
<dbReference type="PANTHER" id="PTHR14890">
    <property type="entry name" value="FANCONI ANEMIA CORE COMPLEX-ASSOCIATED PROTEIN 100"/>
    <property type="match status" value="1"/>
</dbReference>
<dbReference type="GO" id="GO:0005654">
    <property type="term" value="C:nucleoplasm"/>
    <property type="evidence" value="ECO:0007669"/>
    <property type="project" value="TreeGrafter"/>
</dbReference>
<feature type="region of interest" description="Disordered" evidence="1">
    <location>
        <begin position="1"/>
        <end position="35"/>
    </location>
</feature>
<feature type="region of interest" description="Disordered" evidence="1">
    <location>
        <begin position="660"/>
        <end position="679"/>
    </location>
</feature>
<evidence type="ECO:0000313" key="3">
    <source>
        <dbReference type="RefSeq" id="XP_032828562.1"/>
    </source>
</evidence>
<dbReference type="Proteomes" id="UP001318040">
    <property type="component" value="Chromosome 49"/>
</dbReference>
<dbReference type="GeneID" id="116952931"/>